<organism evidence="2 3">
    <name type="scientific">Cucumis sativus</name>
    <name type="common">Cucumber</name>
    <dbReference type="NCBI Taxonomy" id="3659"/>
    <lineage>
        <taxon>Eukaryota</taxon>
        <taxon>Viridiplantae</taxon>
        <taxon>Streptophyta</taxon>
        <taxon>Embryophyta</taxon>
        <taxon>Tracheophyta</taxon>
        <taxon>Spermatophyta</taxon>
        <taxon>Magnoliopsida</taxon>
        <taxon>eudicotyledons</taxon>
        <taxon>Gunneridae</taxon>
        <taxon>Pentapetalae</taxon>
        <taxon>rosids</taxon>
        <taxon>fabids</taxon>
        <taxon>Cucurbitales</taxon>
        <taxon>Cucurbitaceae</taxon>
        <taxon>Benincaseae</taxon>
        <taxon>Cucumis</taxon>
    </lineage>
</organism>
<keyword evidence="1" id="KW-0732">Signal</keyword>
<reference evidence="2 3" key="3">
    <citation type="journal article" date="2010" name="BMC Genomics">
        <title>Transcriptome sequencing and comparative analysis of cucumber flowers with different sex types.</title>
        <authorList>
            <person name="Guo S."/>
            <person name="Zheng Y."/>
            <person name="Joung J.G."/>
            <person name="Liu S."/>
            <person name="Zhang Z."/>
            <person name="Crasta O.R."/>
            <person name="Sobral B.W."/>
            <person name="Xu Y."/>
            <person name="Huang S."/>
            <person name="Fei Z."/>
        </authorList>
    </citation>
    <scope>NUCLEOTIDE SEQUENCE [LARGE SCALE GENOMIC DNA]</scope>
    <source>
        <strain evidence="3">cv. 9930</strain>
    </source>
</reference>
<feature type="signal peptide" evidence="1">
    <location>
        <begin position="1"/>
        <end position="29"/>
    </location>
</feature>
<dbReference type="Gramene" id="KGN47385">
    <property type="protein sequence ID" value="KGN47385"/>
    <property type="gene ID" value="Csa_6G308940"/>
</dbReference>
<name>A0A0A0KCD3_CUCSA</name>
<accession>A0A0A0KCD3</accession>
<protein>
    <submittedName>
        <fullName evidence="2">Uncharacterized protein</fullName>
    </submittedName>
</protein>
<gene>
    <name evidence="2" type="ORF">Csa_6G308940</name>
</gene>
<keyword evidence="3" id="KW-1185">Reference proteome</keyword>
<evidence type="ECO:0000313" key="3">
    <source>
        <dbReference type="Proteomes" id="UP000029981"/>
    </source>
</evidence>
<feature type="chain" id="PRO_5001964977" evidence="1">
    <location>
        <begin position="30"/>
        <end position="111"/>
    </location>
</feature>
<dbReference type="AlphaFoldDB" id="A0A0A0KCD3"/>
<sequence>MREGMGFEMLKIGALFLNILVLSVVAAEADKTAAAVNLKVGVVLDLNVVGKMGLSCTNMTLSDFYANRSYYKTKLILNPMDSNGTNYCWCNYNRFIPELIWIGIKSRIDQN</sequence>
<dbReference type="Proteomes" id="UP000029981">
    <property type="component" value="Chromosome 6"/>
</dbReference>
<proteinExistence type="predicted"/>
<evidence type="ECO:0000313" key="2">
    <source>
        <dbReference type="EMBL" id="KGN47385.1"/>
    </source>
</evidence>
<reference evidence="2 3" key="2">
    <citation type="journal article" date="2009" name="PLoS ONE">
        <title>An integrated genetic and cytogenetic map of the cucumber genome.</title>
        <authorList>
            <person name="Ren Y."/>
            <person name="Zhang Z."/>
            <person name="Liu J."/>
            <person name="Staub J.E."/>
            <person name="Han Y."/>
            <person name="Cheng Z."/>
            <person name="Li X."/>
            <person name="Lu J."/>
            <person name="Miao H."/>
            <person name="Kang H."/>
            <person name="Xie B."/>
            <person name="Gu X."/>
            <person name="Wang X."/>
            <person name="Du Y."/>
            <person name="Jin W."/>
            <person name="Huang S."/>
        </authorList>
    </citation>
    <scope>NUCLEOTIDE SEQUENCE [LARGE SCALE GENOMIC DNA]</scope>
    <source>
        <strain evidence="3">cv. 9930</strain>
    </source>
</reference>
<evidence type="ECO:0000256" key="1">
    <source>
        <dbReference type="SAM" id="SignalP"/>
    </source>
</evidence>
<reference evidence="2 3" key="4">
    <citation type="journal article" date="2011" name="BMC Genomics">
        <title>RNA-Seq improves annotation of protein-coding genes in the cucumber genome.</title>
        <authorList>
            <person name="Li Z."/>
            <person name="Zhang Z."/>
            <person name="Yan P."/>
            <person name="Huang S."/>
            <person name="Fei Z."/>
            <person name="Lin K."/>
        </authorList>
    </citation>
    <scope>NUCLEOTIDE SEQUENCE [LARGE SCALE GENOMIC DNA]</scope>
    <source>
        <strain evidence="3">cv. 9930</strain>
    </source>
</reference>
<dbReference type="EMBL" id="CM002927">
    <property type="protein sequence ID" value="KGN47385.1"/>
    <property type="molecule type" value="Genomic_DNA"/>
</dbReference>
<reference evidence="2 3" key="1">
    <citation type="journal article" date="2009" name="Nat. Genet.">
        <title>The genome of the cucumber, Cucumis sativus L.</title>
        <authorList>
            <person name="Huang S."/>
            <person name="Li R."/>
            <person name="Zhang Z."/>
            <person name="Li L."/>
            <person name="Gu X."/>
            <person name="Fan W."/>
            <person name="Lucas W.J."/>
            <person name="Wang X."/>
            <person name="Xie B."/>
            <person name="Ni P."/>
            <person name="Ren Y."/>
            <person name="Zhu H."/>
            <person name="Li J."/>
            <person name="Lin K."/>
            <person name="Jin W."/>
            <person name="Fei Z."/>
            <person name="Li G."/>
            <person name="Staub J."/>
            <person name="Kilian A."/>
            <person name="van der Vossen E.A."/>
            <person name="Wu Y."/>
            <person name="Guo J."/>
            <person name="He J."/>
            <person name="Jia Z."/>
            <person name="Ren Y."/>
            <person name="Tian G."/>
            <person name="Lu Y."/>
            <person name="Ruan J."/>
            <person name="Qian W."/>
            <person name="Wang M."/>
            <person name="Huang Q."/>
            <person name="Li B."/>
            <person name="Xuan Z."/>
            <person name="Cao J."/>
            <person name="Asan"/>
            <person name="Wu Z."/>
            <person name="Zhang J."/>
            <person name="Cai Q."/>
            <person name="Bai Y."/>
            <person name="Zhao B."/>
            <person name="Han Y."/>
            <person name="Li Y."/>
            <person name="Li X."/>
            <person name="Wang S."/>
            <person name="Shi Q."/>
            <person name="Liu S."/>
            <person name="Cho W.K."/>
            <person name="Kim J.Y."/>
            <person name="Xu Y."/>
            <person name="Heller-Uszynska K."/>
            <person name="Miao H."/>
            <person name="Cheng Z."/>
            <person name="Zhang S."/>
            <person name="Wu J."/>
            <person name="Yang Y."/>
            <person name="Kang H."/>
            <person name="Li M."/>
            <person name="Liang H."/>
            <person name="Ren X."/>
            <person name="Shi Z."/>
            <person name="Wen M."/>
            <person name="Jian M."/>
            <person name="Yang H."/>
            <person name="Zhang G."/>
            <person name="Yang Z."/>
            <person name="Chen R."/>
            <person name="Liu S."/>
            <person name="Li J."/>
            <person name="Ma L."/>
            <person name="Liu H."/>
            <person name="Zhou Y."/>
            <person name="Zhao J."/>
            <person name="Fang X."/>
            <person name="Li G."/>
            <person name="Fang L."/>
            <person name="Li Y."/>
            <person name="Liu D."/>
            <person name="Zheng H."/>
            <person name="Zhang Y."/>
            <person name="Qin N."/>
            <person name="Li Z."/>
            <person name="Yang G."/>
            <person name="Yang S."/>
            <person name="Bolund L."/>
            <person name="Kristiansen K."/>
            <person name="Zheng H."/>
            <person name="Li S."/>
            <person name="Zhang X."/>
            <person name="Yang H."/>
            <person name="Wang J."/>
            <person name="Sun R."/>
            <person name="Zhang B."/>
            <person name="Jiang S."/>
            <person name="Wang J."/>
            <person name="Du Y."/>
            <person name="Li S."/>
        </authorList>
    </citation>
    <scope>NUCLEOTIDE SEQUENCE [LARGE SCALE GENOMIC DNA]</scope>
    <source>
        <strain evidence="3">cv. 9930</strain>
    </source>
</reference>